<dbReference type="SUPFAM" id="SSF88713">
    <property type="entry name" value="Glycoside hydrolase/deacetylase"/>
    <property type="match status" value="1"/>
</dbReference>
<evidence type="ECO:0000313" key="2">
    <source>
        <dbReference type="EMBL" id="GAI25841.1"/>
    </source>
</evidence>
<dbReference type="PANTHER" id="PTHR10587">
    <property type="entry name" value="GLYCOSYL TRANSFERASE-RELATED"/>
    <property type="match status" value="1"/>
</dbReference>
<dbReference type="InterPro" id="IPR011330">
    <property type="entry name" value="Glyco_hydro/deAcase_b/a-brl"/>
</dbReference>
<dbReference type="Pfam" id="PF01522">
    <property type="entry name" value="Polysacc_deac_1"/>
    <property type="match status" value="1"/>
</dbReference>
<dbReference type="AlphaFoldDB" id="X1N6I2"/>
<comment type="caution">
    <text evidence="2">The sequence shown here is derived from an EMBL/GenBank/DDBJ whole genome shotgun (WGS) entry which is preliminary data.</text>
</comment>
<reference evidence="2" key="1">
    <citation type="journal article" date="2014" name="Front. Microbiol.">
        <title>High frequency of phylogenetically diverse reductive dehalogenase-homologous genes in deep subseafloor sedimentary metagenomes.</title>
        <authorList>
            <person name="Kawai M."/>
            <person name="Futagami T."/>
            <person name="Toyoda A."/>
            <person name="Takaki Y."/>
            <person name="Nishi S."/>
            <person name="Hori S."/>
            <person name="Arai W."/>
            <person name="Tsubouchi T."/>
            <person name="Morono Y."/>
            <person name="Uchiyama I."/>
            <person name="Ito T."/>
            <person name="Fujiyama A."/>
            <person name="Inagaki F."/>
            <person name="Takami H."/>
        </authorList>
    </citation>
    <scope>NUCLEOTIDE SEQUENCE</scope>
    <source>
        <strain evidence="2">Expedition CK06-06</strain>
    </source>
</reference>
<accession>X1N6I2</accession>
<dbReference type="EMBL" id="BARV01013752">
    <property type="protein sequence ID" value="GAI25841.1"/>
    <property type="molecule type" value="Genomic_DNA"/>
</dbReference>
<dbReference type="Gene3D" id="3.20.20.370">
    <property type="entry name" value="Glycoside hydrolase/deacetylase"/>
    <property type="match status" value="1"/>
</dbReference>
<proteinExistence type="predicted"/>
<dbReference type="PROSITE" id="PS51677">
    <property type="entry name" value="NODB"/>
    <property type="match status" value="1"/>
</dbReference>
<protein>
    <recommendedName>
        <fullName evidence="1">NodB homology domain-containing protein</fullName>
    </recommendedName>
</protein>
<dbReference type="InterPro" id="IPR002509">
    <property type="entry name" value="NODB_dom"/>
</dbReference>
<gene>
    <name evidence="2" type="ORF">S06H3_24591</name>
</gene>
<dbReference type="InterPro" id="IPR050248">
    <property type="entry name" value="Polysacc_deacetylase_ArnD"/>
</dbReference>
<feature type="non-terminal residue" evidence="2">
    <location>
        <position position="77"/>
    </location>
</feature>
<organism evidence="2">
    <name type="scientific">marine sediment metagenome</name>
    <dbReference type="NCBI Taxonomy" id="412755"/>
    <lineage>
        <taxon>unclassified sequences</taxon>
        <taxon>metagenomes</taxon>
        <taxon>ecological metagenomes</taxon>
    </lineage>
</organism>
<feature type="domain" description="NodB homology" evidence="1">
    <location>
        <begin position="15"/>
        <end position="77"/>
    </location>
</feature>
<name>X1N6I2_9ZZZZ</name>
<sequence>MKKEPFVIFGFDMETDIGSWTREYGGLKKGTPIILDILGKAKIKATFFFTADAAKNNPEIVRQIREQGHEIGNHSLY</sequence>
<evidence type="ECO:0000259" key="1">
    <source>
        <dbReference type="PROSITE" id="PS51677"/>
    </source>
</evidence>
<dbReference type="GO" id="GO:0016810">
    <property type="term" value="F:hydrolase activity, acting on carbon-nitrogen (but not peptide) bonds"/>
    <property type="evidence" value="ECO:0007669"/>
    <property type="project" value="InterPro"/>
</dbReference>
<dbReference type="GO" id="GO:0005975">
    <property type="term" value="P:carbohydrate metabolic process"/>
    <property type="evidence" value="ECO:0007669"/>
    <property type="project" value="InterPro"/>
</dbReference>